<proteinExistence type="predicted"/>
<dbReference type="OrthoDB" id="7210375at2"/>
<dbReference type="RefSeq" id="WP_111530505.1">
    <property type="nucleotide sequence ID" value="NZ_JBHRSG010000003.1"/>
</dbReference>
<dbReference type="AlphaFoldDB" id="A0A328AAZ3"/>
<keyword evidence="1" id="KW-1133">Transmembrane helix</keyword>
<keyword evidence="3" id="KW-1185">Reference proteome</keyword>
<keyword evidence="1" id="KW-0472">Membrane</keyword>
<reference evidence="3" key="1">
    <citation type="submission" date="2018-05" db="EMBL/GenBank/DDBJ databases">
        <authorList>
            <person name="Li X."/>
        </authorList>
    </citation>
    <scope>NUCLEOTIDE SEQUENCE [LARGE SCALE GENOMIC DNA]</scope>
    <source>
        <strain evidence="3">LX32</strain>
    </source>
</reference>
<feature type="transmembrane region" description="Helical" evidence="1">
    <location>
        <begin position="45"/>
        <end position="65"/>
    </location>
</feature>
<dbReference type="Gene3D" id="1.10.3730.20">
    <property type="match status" value="1"/>
</dbReference>
<sequence>MNPKDVALCASFAVVMPLGQTLFKFAAIYDKRLSGPFFLRLFLNFPLIAAGVWYALSALLWFYILTRVPLSTAYAFSLVGACLVPLIGWLVFKEAADWRMAGGYVLMLAGFFLILARPAL</sequence>
<protein>
    <submittedName>
        <fullName evidence="2">Uncharacterized protein</fullName>
    </submittedName>
</protein>
<accession>A0A328AAZ3</accession>
<evidence type="ECO:0000313" key="2">
    <source>
        <dbReference type="EMBL" id="RAK51943.1"/>
    </source>
</evidence>
<keyword evidence="1" id="KW-0812">Transmembrane</keyword>
<dbReference type="EMBL" id="QFYQ01000002">
    <property type="protein sequence ID" value="RAK51943.1"/>
    <property type="molecule type" value="Genomic_DNA"/>
</dbReference>
<organism evidence="2 3">
    <name type="scientific">Phenylobacterium soli</name>
    <dbReference type="NCBI Taxonomy" id="2170551"/>
    <lineage>
        <taxon>Bacteria</taxon>
        <taxon>Pseudomonadati</taxon>
        <taxon>Pseudomonadota</taxon>
        <taxon>Alphaproteobacteria</taxon>
        <taxon>Caulobacterales</taxon>
        <taxon>Caulobacteraceae</taxon>
        <taxon>Phenylobacterium</taxon>
    </lineage>
</organism>
<dbReference type="InterPro" id="IPR037185">
    <property type="entry name" value="EmrE-like"/>
</dbReference>
<evidence type="ECO:0000256" key="1">
    <source>
        <dbReference type="SAM" id="Phobius"/>
    </source>
</evidence>
<name>A0A328AAZ3_9CAUL</name>
<dbReference type="Proteomes" id="UP000249254">
    <property type="component" value="Unassembled WGS sequence"/>
</dbReference>
<evidence type="ECO:0000313" key="3">
    <source>
        <dbReference type="Proteomes" id="UP000249254"/>
    </source>
</evidence>
<gene>
    <name evidence="2" type="ORF">DJ017_19225</name>
</gene>
<comment type="caution">
    <text evidence="2">The sequence shown here is derived from an EMBL/GenBank/DDBJ whole genome shotgun (WGS) entry which is preliminary data.</text>
</comment>
<dbReference type="SUPFAM" id="SSF103481">
    <property type="entry name" value="Multidrug resistance efflux transporter EmrE"/>
    <property type="match status" value="1"/>
</dbReference>
<feature type="transmembrane region" description="Helical" evidence="1">
    <location>
        <begin position="98"/>
        <end position="116"/>
    </location>
</feature>
<feature type="transmembrane region" description="Helical" evidence="1">
    <location>
        <begin position="72"/>
        <end position="92"/>
    </location>
</feature>